<protein>
    <submittedName>
        <fullName evidence="4">tRNA (N6-threonylcarbamoyladenosine(37)-N6)-methyltransferase TrmO</fullName>
    </submittedName>
</protein>
<name>A0ABW1WXD4_9ACTN</name>
<evidence type="ECO:0000256" key="2">
    <source>
        <dbReference type="ARBA" id="ARBA00033753"/>
    </source>
</evidence>
<gene>
    <name evidence="4" type="primary">tsaA</name>
    <name evidence="4" type="ORF">ACFP57_01600</name>
</gene>
<dbReference type="PROSITE" id="PS01318">
    <property type="entry name" value="TSAA_1"/>
    <property type="match status" value="1"/>
</dbReference>
<dbReference type="PANTHER" id="PTHR12818:SF0">
    <property type="entry name" value="TRNA (ADENINE(37)-N6)-METHYLTRANSFERASE"/>
    <property type="match status" value="1"/>
</dbReference>
<dbReference type="InterPro" id="IPR023368">
    <property type="entry name" value="UPF0066_cons_site"/>
</dbReference>
<reference evidence="5" key="1">
    <citation type="journal article" date="2019" name="Int. J. Syst. Evol. Microbiol.">
        <title>The Global Catalogue of Microorganisms (GCM) 10K type strain sequencing project: providing services to taxonomists for standard genome sequencing and annotation.</title>
        <authorList>
            <consortium name="The Broad Institute Genomics Platform"/>
            <consortium name="The Broad Institute Genome Sequencing Center for Infectious Disease"/>
            <person name="Wu L."/>
            <person name="Ma J."/>
        </authorList>
    </citation>
    <scope>NUCLEOTIDE SEQUENCE [LARGE SCALE GENOMIC DNA]</scope>
    <source>
        <strain evidence="5">CGMCC 1.15277</strain>
    </source>
</reference>
<sequence length="244" mass="27074">MSDDHAARGPYVTVARVRSDFPSKFGVPRQAGMVPALESRVVFEHEFRSPDAVRGLEGFSHLWLVWEFSLSKRRTWSPTVRPPRLRGRRLGVFATRSPFRPNPIGLSSVELVRVELDGPEAPVLVVRGADLVDGTPVLDIKPYIPLDAHADATSGFIGDFPEPEVTVVVTDELMDRVPDELREALLGVLAHDPRPVHLDDPDRVFGLPFAGLDVRFRFDGCLLVVVDVQPLTSDPAAEWPGYRV</sequence>
<proteinExistence type="inferred from homology"/>
<dbReference type="InterPro" id="IPR036414">
    <property type="entry name" value="YaeB_N_sf"/>
</dbReference>
<accession>A0ABW1WXD4</accession>
<evidence type="ECO:0000259" key="3">
    <source>
        <dbReference type="PROSITE" id="PS51668"/>
    </source>
</evidence>
<dbReference type="PANTHER" id="PTHR12818">
    <property type="entry name" value="TRNA (ADENINE(37)-N6)-METHYLTRANSFERASE"/>
    <property type="match status" value="1"/>
</dbReference>
<dbReference type="PROSITE" id="PS51668">
    <property type="entry name" value="TSAA_2"/>
    <property type="match status" value="1"/>
</dbReference>
<dbReference type="Gene3D" id="3.30.2310.10">
    <property type="entry name" value="YaeB-like"/>
    <property type="match status" value="1"/>
</dbReference>
<evidence type="ECO:0000313" key="4">
    <source>
        <dbReference type="EMBL" id="MFC6395692.1"/>
    </source>
</evidence>
<feature type="domain" description="TsaA-like" evidence="3">
    <location>
        <begin position="11"/>
        <end position="152"/>
    </location>
</feature>
<comment type="caution">
    <text evidence="4">The sequence shown here is derived from an EMBL/GenBank/DDBJ whole genome shotgun (WGS) entry which is preliminary data.</text>
</comment>
<evidence type="ECO:0000256" key="1">
    <source>
        <dbReference type="ARBA" id="ARBA00022691"/>
    </source>
</evidence>
<dbReference type="CDD" id="cd09281">
    <property type="entry name" value="UPF0066"/>
    <property type="match status" value="1"/>
</dbReference>
<evidence type="ECO:0000313" key="5">
    <source>
        <dbReference type="Proteomes" id="UP001596266"/>
    </source>
</evidence>
<dbReference type="InterPro" id="IPR036413">
    <property type="entry name" value="YaeB-like_sf"/>
</dbReference>
<organism evidence="4 5">
    <name type="scientific">Luteococcus sanguinis</name>
    <dbReference type="NCBI Taxonomy" id="174038"/>
    <lineage>
        <taxon>Bacteria</taxon>
        <taxon>Bacillati</taxon>
        <taxon>Actinomycetota</taxon>
        <taxon>Actinomycetes</taxon>
        <taxon>Propionibacteriales</taxon>
        <taxon>Propionibacteriaceae</taxon>
        <taxon>Luteococcus</taxon>
    </lineage>
</organism>
<dbReference type="Pfam" id="PF18389">
    <property type="entry name" value="TrmO_C"/>
    <property type="match status" value="1"/>
</dbReference>
<dbReference type="SUPFAM" id="SSF118196">
    <property type="entry name" value="YaeB-like"/>
    <property type="match status" value="1"/>
</dbReference>
<dbReference type="Pfam" id="PF01980">
    <property type="entry name" value="TrmO_N"/>
    <property type="match status" value="1"/>
</dbReference>
<dbReference type="InterPro" id="IPR040372">
    <property type="entry name" value="YaeB-like"/>
</dbReference>
<dbReference type="EMBL" id="JBHSUA010000006">
    <property type="protein sequence ID" value="MFC6395692.1"/>
    <property type="molecule type" value="Genomic_DNA"/>
</dbReference>
<dbReference type="Proteomes" id="UP001596266">
    <property type="component" value="Unassembled WGS sequence"/>
</dbReference>
<comment type="similarity">
    <text evidence="2">Belongs to the tRNA methyltransferase O family.</text>
</comment>
<dbReference type="InterPro" id="IPR041369">
    <property type="entry name" value="TrmO_C"/>
</dbReference>
<keyword evidence="1" id="KW-0949">S-adenosyl-L-methionine</keyword>
<keyword evidence="5" id="KW-1185">Reference proteome</keyword>
<dbReference type="InterPro" id="IPR023370">
    <property type="entry name" value="TrmO-like_N"/>
</dbReference>
<dbReference type="NCBIfam" id="TIGR00104">
    <property type="entry name" value="tRNA_TsaA"/>
    <property type="match status" value="1"/>
</dbReference>
<dbReference type="RefSeq" id="WP_343886440.1">
    <property type="nucleotide sequence ID" value="NZ_BAAAKI010000014.1"/>
</dbReference>
<dbReference type="Gene3D" id="2.40.30.70">
    <property type="entry name" value="YaeB-like"/>
    <property type="match status" value="1"/>
</dbReference>